<accession>A0AAV4ZGG6</accession>
<protein>
    <submittedName>
        <fullName evidence="1">Uncharacterized protein</fullName>
    </submittedName>
</protein>
<dbReference type="EMBL" id="BPQO01000002">
    <property type="protein sequence ID" value="GJD87189.1"/>
    <property type="molecule type" value="Genomic_DNA"/>
</dbReference>
<evidence type="ECO:0000313" key="1">
    <source>
        <dbReference type="EMBL" id="GJD87189.1"/>
    </source>
</evidence>
<reference evidence="1" key="2">
    <citation type="submission" date="2021-08" db="EMBL/GenBank/DDBJ databases">
        <authorList>
            <person name="Tani A."/>
            <person name="Ola A."/>
            <person name="Ogura Y."/>
            <person name="Katsura K."/>
            <person name="Hayashi T."/>
        </authorList>
    </citation>
    <scope>NUCLEOTIDE SEQUENCE</scope>
    <source>
        <strain evidence="1">DSM 16372</strain>
    </source>
</reference>
<comment type="caution">
    <text evidence="1">The sequence shown here is derived from an EMBL/GenBank/DDBJ whole genome shotgun (WGS) entry which is preliminary data.</text>
</comment>
<name>A0AAV4ZGG6_9HYPH</name>
<organism evidence="1 2">
    <name type="scientific">Methylobacterium hispanicum</name>
    <dbReference type="NCBI Taxonomy" id="270350"/>
    <lineage>
        <taxon>Bacteria</taxon>
        <taxon>Pseudomonadati</taxon>
        <taxon>Pseudomonadota</taxon>
        <taxon>Alphaproteobacteria</taxon>
        <taxon>Hyphomicrobiales</taxon>
        <taxon>Methylobacteriaceae</taxon>
        <taxon>Methylobacterium</taxon>
    </lineage>
</organism>
<dbReference type="RefSeq" id="WP_238229467.1">
    <property type="nucleotide sequence ID" value="NZ_BPQO01000002.1"/>
</dbReference>
<proteinExistence type="predicted"/>
<dbReference type="Proteomes" id="UP001055247">
    <property type="component" value="Unassembled WGS sequence"/>
</dbReference>
<reference evidence="1" key="1">
    <citation type="journal article" date="2016" name="Front. Microbiol.">
        <title>Genome Sequence of the Piezophilic, Mesophilic Sulfate-Reducing Bacterium Desulfovibrio indicus J2T.</title>
        <authorList>
            <person name="Cao J."/>
            <person name="Maignien L."/>
            <person name="Shao Z."/>
            <person name="Alain K."/>
            <person name="Jebbar M."/>
        </authorList>
    </citation>
    <scope>NUCLEOTIDE SEQUENCE</scope>
    <source>
        <strain evidence="1">DSM 16372</strain>
    </source>
</reference>
<sequence length="320" mass="33783">MLSLLILVIAAAGVVAPVLLAAVAASRGAPEPAASVPAPIGAALPVAALGLTWRRHRAVLTGRGPRVLWLGEGDDVRYGRAYKLARETLRDVGFSWGTAESDNGVMQPVCWEDPAAPEAAMDYALAAADEALAEDDERLAAEAAQALRNADLDAALNGEARRADLAALRESLDTQLWAWGTRKRQVAEALLAEAPGAGGVPRSGAARLARDLVAEVEAGIAATRARAAEHPDQDWLTRADDPAVREAVHAAVRVLTALDEDQASVRNRSGWGQSHSRLGHVLAGLETLSVVEASHALAAVHRHRRQLPPDFRRAVFGTEA</sequence>
<keyword evidence="2" id="KW-1185">Reference proteome</keyword>
<evidence type="ECO:0000313" key="2">
    <source>
        <dbReference type="Proteomes" id="UP001055247"/>
    </source>
</evidence>
<gene>
    <name evidence="1" type="ORF">BHAOGJBA_0689</name>
</gene>
<dbReference type="AlphaFoldDB" id="A0AAV4ZGG6"/>